<evidence type="ECO:0000313" key="5">
    <source>
        <dbReference type="Proteomes" id="UP000253872"/>
    </source>
</evidence>
<keyword evidence="1" id="KW-0812">Transmembrane</keyword>
<name>A0A369YKB9_9PAST</name>
<evidence type="ECO:0000256" key="1">
    <source>
        <dbReference type="SAM" id="Phobius"/>
    </source>
</evidence>
<gene>
    <name evidence="4" type="ORF">DPV93_03810</name>
</gene>
<dbReference type="NCBIfam" id="NF033634">
    <property type="entry name" value="SLATT_1"/>
    <property type="match status" value="1"/>
</dbReference>
<sequence length="288" mass="33029">MEEQDFPALYRSADKLSLDSQKHFFRILLAHLTVLVIAAIFSFVPISIKLGTAAQLITLLAAFGCSIYLWAFRPDRYWYAGRAVAESVKTITWRYISKAEPFHTEDTFAQNEFKNSLKLIFEQNRDVCSKLTDHSNEEQFTAAMNQMRCSSLEERKNNYFENRIKNQRDWYAKKAIYNKRMGNYFFLGLVFSNAMAVFLAILKIISSINPAYLPVDVTIALAAGVLSWIQAKRFTELSASYALTAHEIGFINEKSATIQSEEDFSKFVGDAENAFSREHTQWAARRDV</sequence>
<evidence type="ECO:0000313" key="4">
    <source>
        <dbReference type="EMBL" id="RDE73225.1"/>
    </source>
</evidence>
<feature type="transmembrane region" description="Helical" evidence="1">
    <location>
        <begin position="52"/>
        <end position="72"/>
    </location>
</feature>
<dbReference type="EMBL" id="QEPN01000002">
    <property type="protein sequence ID" value="RDE73225.1"/>
    <property type="molecule type" value="Genomic_DNA"/>
</dbReference>
<dbReference type="InterPro" id="IPR041116">
    <property type="entry name" value="SLATT_3"/>
</dbReference>
<dbReference type="NCBIfam" id="NF033610">
    <property type="entry name" value="SLATT_3"/>
    <property type="match status" value="1"/>
</dbReference>
<feature type="transmembrane region" description="Helical" evidence="1">
    <location>
        <begin position="184"/>
        <end position="205"/>
    </location>
</feature>
<proteinExistence type="predicted"/>
<dbReference type="InterPro" id="IPR040884">
    <property type="entry name" value="SLATT_1"/>
</dbReference>
<comment type="caution">
    <text evidence="4">The sequence shown here is derived from an EMBL/GenBank/DDBJ whole genome shotgun (WGS) entry which is preliminary data.</text>
</comment>
<keyword evidence="1" id="KW-0472">Membrane</keyword>
<accession>A0A369YKB9</accession>
<organism evidence="4 5">
    <name type="scientific">Haemophilus sputorum</name>
    <dbReference type="NCBI Taxonomy" id="1078480"/>
    <lineage>
        <taxon>Bacteria</taxon>
        <taxon>Pseudomonadati</taxon>
        <taxon>Pseudomonadota</taxon>
        <taxon>Gammaproteobacteria</taxon>
        <taxon>Pasteurellales</taxon>
        <taxon>Pasteurellaceae</taxon>
        <taxon>Haemophilus</taxon>
    </lineage>
</organism>
<reference evidence="4 5" key="1">
    <citation type="submission" date="2018-05" db="EMBL/GenBank/DDBJ databases">
        <title>Draft Genome Sequences for a Diverse set of 7 Haemophilus Species.</title>
        <authorList>
            <person name="Nichols M."/>
            <person name="Topaz N."/>
            <person name="Wang X."/>
            <person name="Wang X."/>
            <person name="Boxrud D."/>
        </authorList>
    </citation>
    <scope>NUCLEOTIDE SEQUENCE [LARGE SCALE GENOMIC DNA]</scope>
    <source>
        <strain evidence="4 5">C2002001239</strain>
    </source>
</reference>
<feature type="transmembrane region" description="Helical" evidence="1">
    <location>
        <begin position="211"/>
        <end position="229"/>
    </location>
</feature>
<dbReference type="Pfam" id="PF18181">
    <property type="entry name" value="SLATT_1"/>
    <property type="match status" value="1"/>
</dbReference>
<keyword evidence="1" id="KW-1133">Transmembrane helix</keyword>
<dbReference type="AlphaFoldDB" id="A0A369YKB9"/>
<protein>
    <submittedName>
        <fullName evidence="4">DUF4231 domain-containing protein</fullName>
    </submittedName>
</protein>
<dbReference type="RefSeq" id="WP_070460269.1">
    <property type="nucleotide sequence ID" value="NZ_QEPN01000002.1"/>
</dbReference>
<feature type="domain" description="SMODS and SLOG-associating 2TM effector" evidence="2">
    <location>
        <begin position="159"/>
        <end position="282"/>
    </location>
</feature>
<feature type="domain" description="SMODS and SLOG-associating 2TM effector" evidence="3">
    <location>
        <begin position="7"/>
        <end position="156"/>
    </location>
</feature>
<evidence type="ECO:0000259" key="3">
    <source>
        <dbReference type="Pfam" id="PF18184"/>
    </source>
</evidence>
<dbReference type="Proteomes" id="UP000253872">
    <property type="component" value="Unassembled WGS sequence"/>
</dbReference>
<feature type="transmembrane region" description="Helical" evidence="1">
    <location>
        <begin position="24"/>
        <end position="46"/>
    </location>
</feature>
<dbReference type="Pfam" id="PF18184">
    <property type="entry name" value="SLATT_3"/>
    <property type="match status" value="1"/>
</dbReference>
<evidence type="ECO:0000259" key="2">
    <source>
        <dbReference type="Pfam" id="PF18181"/>
    </source>
</evidence>